<dbReference type="AlphaFoldDB" id="A0A0R1W4R7"/>
<keyword evidence="3" id="KW-1185">Reference proteome</keyword>
<feature type="domain" description="Siphovirus-type tail component RIFT-related" evidence="1">
    <location>
        <begin position="8"/>
        <end position="109"/>
    </location>
</feature>
<reference evidence="2 3" key="1">
    <citation type="journal article" date="2015" name="Genome Announc.">
        <title>Expanding the biotechnology potential of lactobacilli through comparative genomics of 213 strains and associated genera.</title>
        <authorList>
            <person name="Sun Z."/>
            <person name="Harris H.M."/>
            <person name="McCann A."/>
            <person name="Guo C."/>
            <person name="Argimon S."/>
            <person name="Zhang W."/>
            <person name="Yang X."/>
            <person name="Jeffery I.B."/>
            <person name="Cooney J.C."/>
            <person name="Kagawa T.F."/>
            <person name="Liu W."/>
            <person name="Song Y."/>
            <person name="Salvetti E."/>
            <person name="Wrobel A."/>
            <person name="Rasinkangas P."/>
            <person name="Parkhill J."/>
            <person name="Rea M.C."/>
            <person name="O'Sullivan O."/>
            <person name="Ritari J."/>
            <person name="Douillard F.P."/>
            <person name="Paul Ross R."/>
            <person name="Yang R."/>
            <person name="Briner A.E."/>
            <person name="Felis G.E."/>
            <person name="de Vos W.M."/>
            <person name="Barrangou R."/>
            <person name="Klaenhammer T.R."/>
            <person name="Caufield P.W."/>
            <person name="Cui Y."/>
            <person name="Zhang H."/>
            <person name="O'Toole P.W."/>
        </authorList>
    </citation>
    <scope>NUCLEOTIDE SEQUENCE [LARGE SCALE GENOMIC DNA]</scope>
    <source>
        <strain evidence="2 3">DSM 5007</strain>
    </source>
</reference>
<dbReference type="Pfam" id="PF05709">
    <property type="entry name" value="Sipho_tail"/>
    <property type="match status" value="1"/>
</dbReference>
<dbReference type="InterPro" id="IPR008841">
    <property type="entry name" value="Siphovirus-type_tail_N"/>
</dbReference>
<comment type="caution">
    <text evidence="2">The sequence shown here is derived from an EMBL/GenBank/DDBJ whole genome shotgun (WGS) entry which is preliminary data.</text>
</comment>
<evidence type="ECO:0000259" key="1">
    <source>
        <dbReference type="Pfam" id="PF05709"/>
    </source>
</evidence>
<dbReference type="Proteomes" id="UP000051820">
    <property type="component" value="Unassembled WGS sequence"/>
</dbReference>
<evidence type="ECO:0000313" key="3">
    <source>
        <dbReference type="Proteomes" id="UP000051820"/>
    </source>
</evidence>
<proteinExistence type="predicted"/>
<sequence>MGSDPEFELQDKIPEIRFLGLDTSPVITNTYTDNGGTDGSIFNYTAFNKSSITANFITHFSDWRNFQGIKNRVYQLFDNRQSIRLRTDVQPNMVMYVHSNSFDIKVTENGSLDSLFSIVFDNPTGYKYSSLRTDEMDDIFDDYPLGYNIPIQDADDYLTANSSINILNGGDVKIDPYYQHHDLKIKIHYSGPQLSIFNHTNGSNWTINKLLIKSDTVLIDGINTYVNNELATDSTDYNTLSLDVGQNNIAIGGSSDFDVTFSFPYVFLD</sequence>
<protein>
    <recommendedName>
        <fullName evidence="1">Siphovirus-type tail component RIFT-related domain-containing protein</fullName>
    </recommendedName>
</protein>
<dbReference type="EMBL" id="AZGF01000040">
    <property type="protein sequence ID" value="KRM09548.1"/>
    <property type="molecule type" value="Genomic_DNA"/>
</dbReference>
<dbReference type="STRING" id="1423807.FD16_GL001778"/>
<dbReference type="eggNOG" id="ENOG50333IU">
    <property type="taxonomic scope" value="Bacteria"/>
</dbReference>
<dbReference type="Gene3D" id="2.40.30.200">
    <property type="match status" value="1"/>
</dbReference>
<accession>A0A0R1W4R7</accession>
<dbReference type="PATRIC" id="fig|1423807.3.peg.1820"/>
<organism evidence="2 3">
    <name type="scientific">Paucilactobacillus suebicus DSM 5007 = KCTC 3549</name>
    <dbReference type="NCBI Taxonomy" id="1423807"/>
    <lineage>
        <taxon>Bacteria</taxon>
        <taxon>Bacillati</taxon>
        <taxon>Bacillota</taxon>
        <taxon>Bacilli</taxon>
        <taxon>Lactobacillales</taxon>
        <taxon>Lactobacillaceae</taxon>
        <taxon>Paucilactobacillus</taxon>
    </lineage>
</organism>
<evidence type="ECO:0000313" key="2">
    <source>
        <dbReference type="EMBL" id="KRM09548.1"/>
    </source>
</evidence>
<gene>
    <name evidence="2" type="ORF">FD16_GL001778</name>
</gene>
<name>A0A0R1W4R7_9LACO</name>